<feature type="transmembrane region" description="Helical" evidence="1">
    <location>
        <begin position="250"/>
        <end position="272"/>
    </location>
</feature>
<dbReference type="OrthoDB" id="343560at2"/>
<dbReference type="EMBL" id="CP018171">
    <property type="protein sequence ID" value="APH73691.1"/>
    <property type="molecule type" value="Genomic_DNA"/>
</dbReference>
<proteinExistence type="predicted"/>
<feature type="transmembrane region" description="Helical" evidence="1">
    <location>
        <begin position="221"/>
        <end position="243"/>
    </location>
</feature>
<organism evidence="2 3">
    <name type="scientific">Aquibium oceanicum</name>
    <dbReference type="NCBI Taxonomy" id="1670800"/>
    <lineage>
        <taxon>Bacteria</taxon>
        <taxon>Pseudomonadati</taxon>
        <taxon>Pseudomonadota</taxon>
        <taxon>Alphaproteobacteria</taxon>
        <taxon>Hyphomicrobiales</taxon>
        <taxon>Phyllobacteriaceae</taxon>
        <taxon>Aquibium</taxon>
    </lineage>
</organism>
<keyword evidence="1" id="KW-1133">Transmembrane helix</keyword>
<feature type="transmembrane region" description="Helical" evidence="1">
    <location>
        <begin position="95"/>
        <end position="120"/>
    </location>
</feature>
<evidence type="ECO:0000313" key="2">
    <source>
        <dbReference type="EMBL" id="APH73691.1"/>
    </source>
</evidence>
<keyword evidence="1" id="KW-0812">Transmembrane</keyword>
<accession>A0A1L3SWH0</accession>
<dbReference type="STRING" id="1670800.BSQ44_21625"/>
<protein>
    <submittedName>
        <fullName evidence="2">Uncharacterized protein</fullName>
    </submittedName>
</protein>
<reference evidence="3" key="1">
    <citation type="submission" date="2016-11" db="EMBL/GenBank/DDBJ databases">
        <title>Mesorhizobium oceanicum sp. nov., isolated from deep seawater in South China Sea.</title>
        <authorList>
            <person name="Fu G.-Y."/>
        </authorList>
    </citation>
    <scope>NUCLEOTIDE SEQUENCE [LARGE SCALE GENOMIC DNA]</scope>
    <source>
        <strain evidence="3">B7</strain>
    </source>
</reference>
<feature type="transmembrane region" description="Helical" evidence="1">
    <location>
        <begin position="132"/>
        <end position="151"/>
    </location>
</feature>
<dbReference type="KEGG" id="meso:BSQ44_21625"/>
<dbReference type="Proteomes" id="UP000182840">
    <property type="component" value="Chromosome"/>
</dbReference>
<keyword evidence="3" id="KW-1185">Reference proteome</keyword>
<keyword evidence="1" id="KW-0472">Membrane</keyword>
<feature type="transmembrane region" description="Helical" evidence="1">
    <location>
        <begin position="28"/>
        <end position="47"/>
    </location>
</feature>
<feature type="transmembrane region" description="Helical" evidence="1">
    <location>
        <begin position="171"/>
        <end position="190"/>
    </location>
</feature>
<gene>
    <name evidence="2" type="ORF">BSQ44_21625</name>
</gene>
<feature type="transmembrane region" description="Helical" evidence="1">
    <location>
        <begin position="67"/>
        <end position="83"/>
    </location>
</feature>
<evidence type="ECO:0000313" key="3">
    <source>
        <dbReference type="Proteomes" id="UP000182840"/>
    </source>
</evidence>
<sequence>MNTLVMSPPRASISPDIAREFWRREPRFTAAAFLLVALAVPTAMAGLLDVRTLAETNAWTKPLKFEASLALYLLTLAWFAGYLPKGTTGQRWYRVYSAFVVLMIFFEMVWLMGAAAVGAPSHFNREGGLLELVYPLMGVFAVGLTSATLVYGRLIARDGDAMLPPAFRNSVSIGLTLTFFLTIATAGYLASGEGHLVGREATDARGVPLLGWATNGGDLRVAHFFATHAMHFIPAFGLLATLLAPKPGLLAVRLFSVAYAVFVAAVLFQAAMGSPFPG</sequence>
<name>A0A1L3SWH0_9HYPH</name>
<dbReference type="RefSeq" id="WP_072607155.1">
    <property type="nucleotide sequence ID" value="NZ_CP018171.1"/>
</dbReference>
<evidence type="ECO:0000256" key="1">
    <source>
        <dbReference type="SAM" id="Phobius"/>
    </source>
</evidence>
<dbReference type="AlphaFoldDB" id="A0A1L3SWH0"/>